<proteinExistence type="inferred from homology"/>
<dbReference type="InterPro" id="IPR041247">
    <property type="entry name" value="Rad52_fam"/>
</dbReference>
<protein>
    <submittedName>
        <fullName evidence="4">RAD52 family DNA repair protein</fullName>
    </submittedName>
</protein>
<evidence type="ECO:0000256" key="2">
    <source>
        <dbReference type="ARBA" id="ARBA00022763"/>
    </source>
</evidence>
<accession>A0A9X2DU05</accession>
<keyword evidence="5" id="KW-1185">Reference proteome</keyword>
<name>A0A9X2DU05_9BACI</name>
<keyword evidence="2" id="KW-0227">DNA damage</keyword>
<reference evidence="4" key="1">
    <citation type="submission" date="2022-05" db="EMBL/GenBank/DDBJ databases">
        <title>Comparative Genomics of Spacecraft Associated Microbes.</title>
        <authorList>
            <person name="Tran M.T."/>
            <person name="Wright A."/>
            <person name="Seuylemezian A."/>
            <person name="Eisen J."/>
            <person name="Coil D."/>
        </authorList>
    </citation>
    <scope>NUCLEOTIDE SEQUENCE</scope>
    <source>
        <strain evidence="4">214.1.1</strain>
    </source>
</reference>
<dbReference type="InterPro" id="IPR042525">
    <property type="entry name" value="Rad52_Rad59_Rad22_sf"/>
</dbReference>
<sequence>MGDQEDQFARIIDRLCRPFPKSVLKDRNDKKGSYISSHTYIQRLNEAAGPYWSHERIGEPVFYPEDQLVHIKVKVTIMGRSHEGEGFTRYKVHDNNHIKNRHYAIRSAIQDGIRDAITFFGVEKPSNHDQKEFLLDEYKPSHQSQIRECLKCNKELNSNDLKVLENNNHVKHDYCETCIPKHLRKT</sequence>
<dbReference type="GO" id="GO:0006310">
    <property type="term" value="P:DNA recombination"/>
    <property type="evidence" value="ECO:0007669"/>
    <property type="project" value="UniProtKB-ARBA"/>
</dbReference>
<dbReference type="Pfam" id="PF04098">
    <property type="entry name" value="Rad52_Rad22"/>
    <property type="match status" value="1"/>
</dbReference>
<gene>
    <name evidence="4" type="ORF">M3202_15540</name>
</gene>
<keyword evidence="3" id="KW-0234">DNA repair</keyword>
<dbReference type="Gene3D" id="3.30.390.80">
    <property type="entry name" value="DNA repair protein Rad52/59/22"/>
    <property type="match status" value="1"/>
</dbReference>
<organism evidence="4 5">
    <name type="scientific">Halalkalibacter oceani</name>
    <dbReference type="NCBI Taxonomy" id="1653776"/>
    <lineage>
        <taxon>Bacteria</taxon>
        <taxon>Bacillati</taxon>
        <taxon>Bacillota</taxon>
        <taxon>Bacilli</taxon>
        <taxon>Bacillales</taxon>
        <taxon>Bacillaceae</taxon>
        <taxon>Halalkalibacter</taxon>
    </lineage>
</organism>
<dbReference type="GO" id="GO:0006302">
    <property type="term" value="P:double-strand break repair"/>
    <property type="evidence" value="ECO:0007669"/>
    <property type="project" value="UniProtKB-ARBA"/>
</dbReference>
<dbReference type="RefSeq" id="WP_251224226.1">
    <property type="nucleotide sequence ID" value="NZ_JAMBOL010000015.1"/>
</dbReference>
<dbReference type="Proteomes" id="UP001139179">
    <property type="component" value="Unassembled WGS sequence"/>
</dbReference>
<evidence type="ECO:0000313" key="4">
    <source>
        <dbReference type="EMBL" id="MCM3715482.1"/>
    </source>
</evidence>
<dbReference type="EMBL" id="JAMBOL010000015">
    <property type="protein sequence ID" value="MCM3715482.1"/>
    <property type="molecule type" value="Genomic_DNA"/>
</dbReference>
<comment type="caution">
    <text evidence="4">The sequence shown here is derived from an EMBL/GenBank/DDBJ whole genome shotgun (WGS) entry which is preliminary data.</text>
</comment>
<comment type="similarity">
    <text evidence="1">Belongs to the RAD52 family.</text>
</comment>
<dbReference type="AlphaFoldDB" id="A0A9X2DU05"/>
<evidence type="ECO:0000313" key="5">
    <source>
        <dbReference type="Proteomes" id="UP001139179"/>
    </source>
</evidence>
<evidence type="ECO:0000256" key="1">
    <source>
        <dbReference type="ARBA" id="ARBA00006638"/>
    </source>
</evidence>
<evidence type="ECO:0000256" key="3">
    <source>
        <dbReference type="ARBA" id="ARBA00023204"/>
    </source>
</evidence>